<dbReference type="EMBL" id="CAEY01001881">
    <property type="status" value="NOT_ANNOTATED_CDS"/>
    <property type="molecule type" value="Genomic_DNA"/>
</dbReference>
<feature type="region of interest" description="Disordered" evidence="1">
    <location>
        <begin position="46"/>
        <end position="107"/>
    </location>
</feature>
<feature type="compositionally biased region" description="Basic and acidic residues" evidence="1">
    <location>
        <begin position="73"/>
        <end position="94"/>
    </location>
</feature>
<reference evidence="3" key="1">
    <citation type="submission" date="2011-08" db="EMBL/GenBank/DDBJ databases">
        <authorList>
            <person name="Rombauts S."/>
        </authorList>
    </citation>
    <scope>NUCLEOTIDE SEQUENCE</scope>
    <source>
        <strain evidence="3">London</strain>
    </source>
</reference>
<keyword evidence="3" id="KW-1185">Reference proteome</keyword>
<dbReference type="HOGENOM" id="CLU_1549612_0_0_1"/>
<dbReference type="Proteomes" id="UP000015104">
    <property type="component" value="Unassembled WGS sequence"/>
</dbReference>
<protein>
    <submittedName>
        <fullName evidence="2">Uncharacterized protein</fullName>
    </submittedName>
</protein>
<evidence type="ECO:0000256" key="1">
    <source>
        <dbReference type="SAM" id="MobiDB-lite"/>
    </source>
</evidence>
<evidence type="ECO:0000313" key="2">
    <source>
        <dbReference type="EnsemblMetazoa" id="tetur07g02480.1"/>
    </source>
</evidence>
<feature type="compositionally biased region" description="Low complexity" evidence="1">
    <location>
        <begin position="58"/>
        <end position="69"/>
    </location>
</feature>
<organism evidence="2 3">
    <name type="scientific">Tetranychus urticae</name>
    <name type="common">Two-spotted spider mite</name>
    <dbReference type="NCBI Taxonomy" id="32264"/>
    <lineage>
        <taxon>Eukaryota</taxon>
        <taxon>Metazoa</taxon>
        <taxon>Ecdysozoa</taxon>
        <taxon>Arthropoda</taxon>
        <taxon>Chelicerata</taxon>
        <taxon>Arachnida</taxon>
        <taxon>Acari</taxon>
        <taxon>Acariformes</taxon>
        <taxon>Trombidiformes</taxon>
        <taxon>Prostigmata</taxon>
        <taxon>Eleutherengona</taxon>
        <taxon>Raphignathae</taxon>
        <taxon>Tetranychoidea</taxon>
        <taxon>Tetranychidae</taxon>
        <taxon>Tetranychus</taxon>
    </lineage>
</organism>
<reference evidence="2" key="2">
    <citation type="submission" date="2015-06" db="UniProtKB">
        <authorList>
            <consortium name="EnsemblMetazoa"/>
        </authorList>
    </citation>
    <scope>IDENTIFICATION</scope>
</reference>
<sequence length="173" mass="19836">MSQNKAVRTMTKAEFIAENHAKYAVKYNFLPLKQLKGKLEEDWRKMYGPNKGKQRTAKPSIVPKVKIIPVDPPKNEEKPTLEKTPEAPDKKKQAGNEQNYVDQKKNKKERLETTIELLSDDNKSVGFIECRGNATFLKLPNGQTVPWSHSTPIRLTRNNTHLKDITRLPFSPI</sequence>
<accession>T1K8T1</accession>
<name>T1K8T1_TETUR</name>
<evidence type="ECO:0000313" key="3">
    <source>
        <dbReference type="Proteomes" id="UP000015104"/>
    </source>
</evidence>
<dbReference type="AlphaFoldDB" id="T1K8T1"/>
<proteinExistence type="predicted"/>
<dbReference type="EnsemblMetazoa" id="tetur07g02480.1">
    <property type="protein sequence ID" value="tetur07g02480.1"/>
    <property type="gene ID" value="tetur07g02480"/>
</dbReference>